<dbReference type="Proteomes" id="UP001229651">
    <property type="component" value="Unassembled WGS sequence"/>
</dbReference>
<organism evidence="1 2">
    <name type="scientific">Amycolatopsis thermophila</name>
    <dbReference type="NCBI Taxonomy" id="206084"/>
    <lineage>
        <taxon>Bacteria</taxon>
        <taxon>Bacillati</taxon>
        <taxon>Actinomycetota</taxon>
        <taxon>Actinomycetes</taxon>
        <taxon>Pseudonocardiales</taxon>
        <taxon>Pseudonocardiaceae</taxon>
        <taxon>Amycolatopsis</taxon>
    </lineage>
</organism>
<protein>
    <submittedName>
        <fullName evidence="1">Uncharacterized protein</fullName>
    </submittedName>
</protein>
<comment type="caution">
    <text evidence="1">The sequence shown here is derived from an EMBL/GenBank/DDBJ whole genome shotgun (WGS) entry which is preliminary data.</text>
</comment>
<name>A0ABU0ES68_9PSEU</name>
<proteinExistence type="predicted"/>
<evidence type="ECO:0000313" key="2">
    <source>
        <dbReference type="Proteomes" id="UP001229651"/>
    </source>
</evidence>
<dbReference type="RefSeq" id="WP_306990559.1">
    <property type="nucleotide sequence ID" value="NZ_JAUSUT010000001.1"/>
</dbReference>
<reference evidence="1 2" key="1">
    <citation type="submission" date="2023-07" db="EMBL/GenBank/DDBJ databases">
        <title>Sequencing the genomes of 1000 actinobacteria strains.</title>
        <authorList>
            <person name="Klenk H.-P."/>
        </authorList>
    </citation>
    <scope>NUCLEOTIDE SEQUENCE [LARGE SCALE GENOMIC DNA]</scope>
    <source>
        <strain evidence="1 2">DSM 45805</strain>
    </source>
</reference>
<evidence type="ECO:0000313" key="1">
    <source>
        <dbReference type="EMBL" id="MDQ0377948.1"/>
    </source>
</evidence>
<keyword evidence="2" id="KW-1185">Reference proteome</keyword>
<accession>A0ABU0ES68</accession>
<dbReference type="EMBL" id="JAUSUT010000001">
    <property type="protein sequence ID" value="MDQ0377948.1"/>
    <property type="molecule type" value="Genomic_DNA"/>
</dbReference>
<sequence length="87" mass="10075">MARDGRAVPPSPEKRRRLNELADWHQEWARRNLDRAEFDRGRARAKSPSDYNLHYLDVNPSADAEDEFQARAREIMGLGPDGSRREA</sequence>
<gene>
    <name evidence="1" type="ORF">FB470_001942</name>
</gene>